<evidence type="ECO:0000256" key="2">
    <source>
        <dbReference type="ARBA" id="ARBA00023239"/>
    </source>
</evidence>
<name>A0AA39PIZ3_9AGAR</name>
<dbReference type="SMART" id="SM00656">
    <property type="entry name" value="Amb_all"/>
    <property type="match status" value="1"/>
</dbReference>
<keyword evidence="2 3" id="KW-0456">Lyase</keyword>
<accession>A0AA39PIZ3</accession>
<evidence type="ECO:0000313" key="7">
    <source>
        <dbReference type="Proteomes" id="UP001175227"/>
    </source>
</evidence>
<dbReference type="Pfam" id="PF00544">
    <property type="entry name" value="Pectate_lyase_4"/>
    <property type="match status" value="1"/>
</dbReference>
<evidence type="ECO:0000256" key="4">
    <source>
        <dbReference type="SAM" id="SignalP"/>
    </source>
</evidence>
<evidence type="ECO:0000256" key="3">
    <source>
        <dbReference type="RuleBase" id="RU361173"/>
    </source>
</evidence>
<comment type="subcellular location">
    <subcellularLocation>
        <location evidence="3">Secreted</location>
    </subcellularLocation>
</comment>
<dbReference type="InterPro" id="IPR002022">
    <property type="entry name" value="Pec_lyase"/>
</dbReference>
<dbReference type="PANTHER" id="PTHR31683:SF18">
    <property type="entry name" value="PECTATE LYASE 21-RELATED"/>
    <property type="match status" value="1"/>
</dbReference>
<keyword evidence="4" id="KW-0732">Signal</keyword>
<dbReference type="AlphaFoldDB" id="A0AA39PIZ3"/>
<protein>
    <submittedName>
        <fullName evidence="6">Pectate lyase</fullName>
    </submittedName>
</protein>
<comment type="caution">
    <text evidence="6">The sequence shown here is derived from an EMBL/GenBank/DDBJ whole genome shotgun (WGS) entry which is preliminary data.</text>
</comment>
<dbReference type="PANTHER" id="PTHR31683">
    <property type="entry name" value="PECTATE LYASE 18-RELATED"/>
    <property type="match status" value="1"/>
</dbReference>
<sequence>MKWFAAITAIAALQFVSVISAPPTVLKRASVSDVATVGFATLNGGTTGGAGGTTTTVTTLAALTSAVSGDSAKIVIISGEPTGTISGSAVVKVGSNTSVLGAAGSLLDGVGLRVLDESNVIIRNVKIQKVLADVGDAIGIQAASQVWVDHVDLSSDRDHDKHIRGGTSSEAAKSSYDGLLDITHGCYGVTVTNSKLYSHWKASLVGHSDSNGSEDVAIRVTFALNWWYDLNSRTPSFRFGIGHIFNNVYDDNNDGINTRDAAELLVENNVWTGTDKPLYSTDEGYAVATGNDFGGADNTADVGTITASQIGYSYSLIATASVRATVEANAGQTLTF</sequence>
<keyword evidence="3" id="KW-0624">Polysaccharide degradation</keyword>
<dbReference type="Gene3D" id="2.160.20.10">
    <property type="entry name" value="Single-stranded right-handed beta-helix, Pectin lyase-like"/>
    <property type="match status" value="1"/>
</dbReference>
<evidence type="ECO:0000313" key="6">
    <source>
        <dbReference type="EMBL" id="KAK0484944.1"/>
    </source>
</evidence>
<evidence type="ECO:0000259" key="5">
    <source>
        <dbReference type="SMART" id="SM00656"/>
    </source>
</evidence>
<dbReference type="GO" id="GO:0005576">
    <property type="term" value="C:extracellular region"/>
    <property type="evidence" value="ECO:0007669"/>
    <property type="project" value="UniProtKB-SubCell"/>
</dbReference>
<feature type="signal peptide" evidence="4">
    <location>
        <begin position="1"/>
        <end position="20"/>
    </location>
</feature>
<dbReference type="EMBL" id="JAUEPR010000005">
    <property type="protein sequence ID" value="KAK0484944.1"/>
    <property type="molecule type" value="Genomic_DNA"/>
</dbReference>
<reference evidence="6" key="1">
    <citation type="submission" date="2023-06" db="EMBL/GenBank/DDBJ databases">
        <authorList>
            <consortium name="Lawrence Berkeley National Laboratory"/>
            <person name="Ahrendt S."/>
            <person name="Sahu N."/>
            <person name="Indic B."/>
            <person name="Wong-Bajracharya J."/>
            <person name="Merenyi Z."/>
            <person name="Ke H.-M."/>
            <person name="Monk M."/>
            <person name="Kocsube S."/>
            <person name="Drula E."/>
            <person name="Lipzen A."/>
            <person name="Balint B."/>
            <person name="Henrissat B."/>
            <person name="Andreopoulos B."/>
            <person name="Martin F.M."/>
            <person name="Harder C.B."/>
            <person name="Rigling D."/>
            <person name="Ford K.L."/>
            <person name="Foster G.D."/>
            <person name="Pangilinan J."/>
            <person name="Papanicolaou A."/>
            <person name="Barry K."/>
            <person name="LaButti K."/>
            <person name="Viragh M."/>
            <person name="Koriabine M."/>
            <person name="Yan M."/>
            <person name="Riley R."/>
            <person name="Champramary S."/>
            <person name="Plett K.L."/>
            <person name="Tsai I.J."/>
            <person name="Slot J."/>
            <person name="Sipos G."/>
            <person name="Plett J."/>
            <person name="Nagy L.G."/>
            <person name="Grigoriev I.V."/>
        </authorList>
    </citation>
    <scope>NUCLEOTIDE SEQUENCE</scope>
    <source>
        <strain evidence="6">ICMP 16352</strain>
    </source>
</reference>
<dbReference type="InterPro" id="IPR045032">
    <property type="entry name" value="PEL"/>
</dbReference>
<organism evidence="6 7">
    <name type="scientific">Armillaria novae-zelandiae</name>
    <dbReference type="NCBI Taxonomy" id="153914"/>
    <lineage>
        <taxon>Eukaryota</taxon>
        <taxon>Fungi</taxon>
        <taxon>Dikarya</taxon>
        <taxon>Basidiomycota</taxon>
        <taxon>Agaricomycotina</taxon>
        <taxon>Agaricomycetes</taxon>
        <taxon>Agaricomycetidae</taxon>
        <taxon>Agaricales</taxon>
        <taxon>Marasmiineae</taxon>
        <taxon>Physalacriaceae</taxon>
        <taxon>Armillaria</taxon>
    </lineage>
</organism>
<dbReference type="Proteomes" id="UP001175227">
    <property type="component" value="Unassembled WGS sequence"/>
</dbReference>
<keyword evidence="7" id="KW-1185">Reference proteome</keyword>
<feature type="chain" id="PRO_5041469074" evidence="4">
    <location>
        <begin position="21"/>
        <end position="336"/>
    </location>
</feature>
<dbReference type="GO" id="GO:0000272">
    <property type="term" value="P:polysaccharide catabolic process"/>
    <property type="evidence" value="ECO:0007669"/>
    <property type="project" value="UniProtKB-KW"/>
</dbReference>
<dbReference type="InterPro" id="IPR011050">
    <property type="entry name" value="Pectin_lyase_fold/virulence"/>
</dbReference>
<dbReference type="GO" id="GO:0030570">
    <property type="term" value="F:pectate lyase activity"/>
    <property type="evidence" value="ECO:0007669"/>
    <property type="project" value="InterPro"/>
</dbReference>
<keyword evidence="3" id="KW-0119">Carbohydrate metabolism</keyword>
<comment type="similarity">
    <text evidence="1 3">Belongs to the polysaccharide lyase 1 family.</text>
</comment>
<dbReference type="InterPro" id="IPR012334">
    <property type="entry name" value="Pectin_lyas_fold"/>
</dbReference>
<feature type="domain" description="Pectate lyase" evidence="5">
    <location>
        <begin position="50"/>
        <end position="277"/>
    </location>
</feature>
<proteinExistence type="inferred from homology"/>
<gene>
    <name evidence="6" type="ORF">IW261DRAFT_1669386</name>
</gene>
<keyword evidence="3" id="KW-0964">Secreted</keyword>
<evidence type="ECO:0000256" key="1">
    <source>
        <dbReference type="ARBA" id="ARBA00010980"/>
    </source>
</evidence>
<dbReference type="SUPFAM" id="SSF51126">
    <property type="entry name" value="Pectin lyase-like"/>
    <property type="match status" value="1"/>
</dbReference>